<protein>
    <submittedName>
        <fullName evidence="1">Ornithine cyclodeaminase</fullName>
    </submittedName>
</protein>
<accession>A0A0Q9YPA9</accession>
<dbReference type="EMBL" id="LKAJ02000001">
    <property type="protein sequence ID" value="MCS5711990.1"/>
    <property type="molecule type" value="Genomic_DNA"/>
</dbReference>
<reference evidence="2" key="3">
    <citation type="submission" date="2021-06" db="EMBL/GenBank/DDBJ databases">
        <title>Genomic Description and Analysis of Intracellular Bacteria, Candidatus Berkiella cookevillensis and Candidatus Berkiella aquae.</title>
        <authorList>
            <person name="Kidane D.T."/>
            <person name="Mehari Y.T."/>
            <person name="Rice F.C."/>
            <person name="Arivett B.A."/>
            <person name="Farone A.L."/>
            <person name="Berk S.G."/>
            <person name="Farone M.B."/>
        </authorList>
    </citation>
    <scope>NUCLEOTIDE SEQUENCE</scope>
    <source>
        <strain evidence="2">HT99</strain>
    </source>
</reference>
<dbReference type="AlphaFoldDB" id="A0A0Q9YPA9"/>
<dbReference type="PANTHER" id="PTHR13812">
    <property type="entry name" value="KETIMINE REDUCTASE MU-CRYSTALLIN"/>
    <property type="match status" value="1"/>
</dbReference>
<dbReference type="GO" id="GO:0005737">
    <property type="term" value="C:cytoplasm"/>
    <property type="evidence" value="ECO:0007669"/>
    <property type="project" value="TreeGrafter"/>
</dbReference>
<dbReference type="InterPro" id="IPR036291">
    <property type="entry name" value="NAD(P)-bd_dom_sf"/>
</dbReference>
<proteinExistence type="predicted"/>
<evidence type="ECO:0000313" key="1">
    <source>
        <dbReference type="EMBL" id="KRG22645.1"/>
    </source>
</evidence>
<dbReference type="RefSeq" id="WP_075064837.1">
    <property type="nucleotide sequence ID" value="NZ_LKAJ02000001.1"/>
</dbReference>
<reference evidence="1" key="1">
    <citation type="submission" date="2015-09" db="EMBL/GenBank/DDBJ databases">
        <title>Draft Genome Sequences of Two Novel Amoeba-resistant Intranuclear Bacteria, Candidatus Berkiella cookevillensis and Candidatus Berkiella aquae.</title>
        <authorList>
            <person name="Mehari Y.T."/>
            <person name="Arivett B.A."/>
            <person name="Farone A.L."/>
            <person name="Gunderson J.H."/>
            <person name="Farone M.B."/>
        </authorList>
    </citation>
    <scope>NUCLEOTIDE SEQUENCE [LARGE SCALE GENOMIC DNA]</scope>
    <source>
        <strain evidence="1">HT99</strain>
    </source>
</reference>
<comment type="caution">
    <text evidence="1">The sequence shown here is derived from an EMBL/GenBank/DDBJ whole genome shotgun (WGS) entry which is preliminary data.</text>
</comment>
<sequence length="298" mass="32635">MKIIELSQIQQSLNLADDLALLISSQKSAFSDYSEGGYNVPLPMQFMFPNYGSDCHIKGGYQQNSQHLVIKIANGGPFGSQGAIFVFATQTGELKAILRDMGWLTTLRTAIAGIIASEVIPWQISNIGIIGSGNVAKMLYEIAKLKYPNKNTLLYARDLAKAKMITPHTCQSVDELVMNCDLVFTATSSEEPIIQDNPFYTPKAFIALGSDDEHKRELSLKLFEKSDIVMVDSKQQASKYGDVAKALHTKIMSTDSLVELGHVLKTGISKQAKTIIADFSGIAAQDVAMTEFILSRCI</sequence>
<reference evidence="2" key="2">
    <citation type="journal article" date="2016" name="Genome Announc.">
        <title>Draft Genome Sequences of Two Novel Amoeba-Resistant Intranuclear Bacteria, 'Candidatus Berkiella cookevillensis' and 'Candidatus Berkiella aquae'.</title>
        <authorList>
            <person name="Mehari Y.T."/>
            <person name="Arivett B.A."/>
            <person name="Farone A.L."/>
            <person name="Gunderson J.H."/>
            <person name="Farone M.B."/>
        </authorList>
    </citation>
    <scope>NUCLEOTIDE SEQUENCE</scope>
    <source>
        <strain evidence="2">HT99</strain>
    </source>
</reference>
<dbReference type="Gene3D" id="3.30.1780.10">
    <property type="entry name" value="ornithine cyclodeaminase, domain 1"/>
    <property type="match status" value="1"/>
</dbReference>
<organism evidence="1">
    <name type="scientific">Candidatus Berkiella aquae</name>
    <dbReference type="NCBI Taxonomy" id="295108"/>
    <lineage>
        <taxon>Bacteria</taxon>
        <taxon>Pseudomonadati</taxon>
        <taxon>Pseudomonadota</taxon>
        <taxon>Gammaproteobacteria</taxon>
        <taxon>Candidatus Berkiellales</taxon>
        <taxon>Candidatus Berkiellaceae</taxon>
        <taxon>Candidatus Berkiella</taxon>
    </lineage>
</organism>
<dbReference type="InterPro" id="IPR023401">
    <property type="entry name" value="ODC_N"/>
</dbReference>
<evidence type="ECO:0000313" key="2">
    <source>
        <dbReference type="EMBL" id="MCS5711990.1"/>
    </source>
</evidence>
<dbReference type="Pfam" id="PF02423">
    <property type="entry name" value="OCD_Mu_crystall"/>
    <property type="match status" value="1"/>
</dbReference>
<name>A0A0Q9YPA9_9GAMM</name>
<dbReference type="InterPro" id="IPR003462">
    <property type="entry name" value="ODC_Mu_crystall"/>
</dbReference>
<gene>
    <name evidence="1" type="ORF">HT99x_00183</name>
    <name evidence="2" type="ORF">HT99x_011155</name>
</gene>
<dbReference type="OrthoDB" id="9809203at2"/>
<dbReference type="PANTHER" id="PTHR13812:SF19">
    <property type="entry name" value="KETIMINE REDUCTASE MU-CRYSTALLIN"/>
    <property type="match status" value="1"/>
</dbReference>
<keyword evidence="3" id="KW-1185">Reference proteome</keyword>
<dbReference type="EMBL" id="LKAJ01000001">
    <property type="protein sequence ID" value="KRG22645.1"/>
    <property type="molecule type" value="Genomic_DNA"/>
</dbReference>
<evidence type="ECO:0000313" key="3">
    <source>
        <dbReference type="Proteomes" id="UP000051497"/>
    </source>
</evidence>
<dbReference type="Gene3D" id="3.40.50.720">
    <property type="entry name" value="NAD(P)-binding Rossmann-like Domain"/>
    <property type="match status" value="1"/>
</dbReference>
<dbReference type="SUPFAM" id="SSF51735">
    <property type="entry name" value="NAD(P)-binding Rossmann-fold domains"/>
    <property type="match status" value="1"/>
</dbReference>
<dbReference type="Proteomes" id="UP000051497">
    <property type="component" value="Unassembled WGS sequence"/>
</dbReference>
<dbReference type="STRING" id="295108.HT99x_00183"/>